<dbReference type="PANTHER" id="PTHR30472:SF19">
    <property type="entry name" value="PETROBACTIN IMPORT SYSTEM PERMEASE PROTEIN YCLO"/>
    <property type="match status" value="1"/>
</dbReference>
<feature type="transmembrane region" description="Helical" evidence="8">
    <location>
        <begin position="243"/>
        <end position="265"/>
    </location>
</feature>
<dbReference type="RefSeq" id="WP_410030848.1">
    <property type="nucleotide sequence ID" value="NZ_JBGMEI010000002.1"/>
</dbReference>
<evidence type="ECO:0000256" key="7">
    <source>
        <dbReference type="ARBA" id="ARBA00023136"/>
    </source>
</evidence>
<evidence type="ECO:0000256" key="5">
    <source>
        <dbReference type="ARBA" id="ARBA00022692"/>
    </source>
</evidence>
<feature type="transmembrane region" description="Helical" evidence="8">
    <location>
        <begin position="285"/>
        <end position="304"/>
    </location>
</feature>
<feature type="transmembrane region" description="Helical" evidence="8">
    <location>
        <begin position="20"/>
        <end position="41"/>
    </location>
</feature>
<dbReference type="EMBL" id="JBGMEI010000002">
    <property type="protein sequence ID" value="MFO3665132.1"/>
    <property type="molecule type" value="Genomic_DNA"/>
</dbReference>
<name>A0ABW9M9H4_9FIRM</name>
<dbReference type="Gene3D" id="1.10.3470.10">
    <property type="entry name" value="ABC transporter involved in vitamin B12 uptake, BtuC"/>
    <property type="match status" value="1"/>
</dbReference>
<dbReference type="InterPro" id="IPR000522">
    <property type="entry name" value="ABC_transptr_permease_BtuC"/>
</dbReference>
<organism evidence="9 10">
    <name type="scientific">Anaerococcus martiniensis</name>
    <dbReference type="NCBI Taxonomy" id="3115615"/>
    <lineage>
        <taxon>Bacteria</taxon>
        <taxon>Bacillati</taxon>
        <taxon>Bacillota</taxon>
        <taxon>Tissierellia</taxon>
        <taxon>Tissierellales</taxon>
        <taxon>Peptoniphilaceae</taxon>
        <taxon>Anaerococcus</taxon>
    </lineage>
</organism>
<feature type="transmembrane region" description="Helical" evidence="8">
    <location>
        <begin position="92"/>
        <end position="119"/>
    </location>
</feature>
<gene>
    <name evidence="9" type="ORF">ACCQ41_02545</name>
</gene>
<keyword evidence="3" id="KW-0813">Transport</keyword>
<evidence type="ECO:0000256" key="3">
    <source>
        <dbReference type="ARBA" id="ARBA00022448"/>
    </source>
</evidence>
<evidence type="ECO:0000256" key="4">
    <source>
        <dbReference type="ARBA" id="ARBA00022475"/>
    </source>
</evidence>
<dbReference type="Proteomes" id="UP001637996">
    <property type="component" value="Unassembled WGS sequence"/>
</dbReference>
<evidence type="ECO:0000256" key="6">
    <source>
        <dbReference type="ARBA" id="ARBA00022989"/>
    </source>
</evidence>
<comment type="subcellular location">
    <subcellularLocation>
        <location evidence="1">Cell membrane</location>
        <topology evidence="1">Multi-pass membrane protein</topology>
    </subcellularLocation>
</comment>
<protein>
    <submittedName>
        <fullName evidence="9">Iron chelate uptake ABC transporter family permease subunit</fullName>
    </submittedName>
</protein>
<evidence type="ECO:0000313" key="10">
    <source>
        <dbReference type="Proteomes" id="UP001637996"/>
    </source>
</evidence>
<feature type="transmembrane region" description="Helical" evidence="8">
    <location>
        <begin position="61"/>
        <end position="80"/>
    </location>
</feature>
<dbReference type="SUPFAM" id="SSF81345">
    <property type="entry name" value="ABC transporter involved in vitamin B12 uptake, BtuC"/>
    <property type="match status" value="1"/>
</dbReference>
<feature type="transmembrane region" description="Helical" evidence="8">
    <location>
        <begin position="311"/>
        <end position="332"/>
    </location>
</feature>
<feature type="transmembrane region" description="Helical" evidence="8">
    <location>
        <begin position="125"/>
        <end position="144"/>
    </location>
</feature>
<dbReference type="PANTHER" id="PTHR30472">
    <property type="entry name" value="FERRIC ENTEROBACTIN TRANSPORT SYSTEM PERMEASE PROTEIN"/>
    <property type="match status" value="1"/>
</dbReference>
<evidence type="ECO:0000256" key="8">
    <source>
        <dbReference type="SAM" id="Phobius"/>
    </source>
</evidence>
<keyword evidence="5 8" id="KW-0812">Transmembrane</keyword>
<dbReference type="InterPro" id="IPR037294">
    <property type="entry name" value="ABC_BtuC-like"/>
</dbReference>
<accession>A0ABW9M9H4</accession>
<evidence type="ECO:0000313" key="9">
    <source>
        <dbReference type="EMBL" id="MFO3665132.1"/>
    </source>
</evidence>
<sequence length="337" mass="37085">MKSKSSYISSFRSEKEKKSYIISLVILSLLAVLTIYGLLVYKNPVPIDSPSFLPIVRRRQNAIIAMAIAAVCQSVGSILFQSVTNNRIITPSILGFEAIYSTINTAIMYFLGITGFLVIGGKGYFIFQIILMVGLCLLLFMGIFTKRNGNIELMLLIGVILGQGLRSIAAFMRRLLSPSEFDILQAKLFASVNNSDAEYFPLAIGIIFFVILGVFLNVRKLNVLSLGKDVATNLGLNHKKATFLSLIAVAILISISTALVGPMTFYGFLVATLTYELAKTYDHKYLLIMAIVLAFDILAGSYFIMNHIFNANGVVSVLIELIGGISFLILIFKEEKL</sequence>
<keyword evidence="6 8" id="KW-1133">Transmembrane helix</keyword>
<dbReference type="Pfam" id="PF01032">
    <property type="entry name" value="FecCD"/>
    <property type="match status" value="1"/>
</dbReference>
<proteinExistence type="inferred from homology"/>
<keyword evidence="7 8" id="KW-0472">Membrane</keyword>
<comment type="similarity">
    <text evidence="2">Belongs to the binding-protein-dependent transport system permease family. FecCD subfamily.</text>
</comment>
<keyword evidence="4" id="KW-1003">Cell membrane</keyword>
<feature type="transmembrane region" description="Helical" evidence="8">
    <location>
        <begin position="199"/>
        <end position="218"/>
    </location>
</feature>
<feature type="transmembrane region" description="Helical" evidence="8">
    <location>
        <begin position="151"/>
        <end position="172"/>
    </location>
</feature>
<evidence type="ECO:0000256" key="1">
    <source>
        <dbReference type="ARBA" id="ARBA00004651"/>
    </source>
</evidence>
<keyword evidence="10" id="KW-1185">Reference proteome</keyword>
<reference evidence="9 10" key="1">
    <citation type="journal article" date="2025" name="Anaerobe">
        <title>Description of Anaerococcus kampingiae sp. nov., Anaerococcus groningensis sp. nov., Anaerococcus martiniensis sp. nov., and Anaerococcus cruorum sp. nov., isolated from human clinical specimens.</title>
        <authorList>
            <person name="Boiten K.E."/>
            <person name="Meijer J."/>
            <person name="van Wezel E.M."/>
            <person name="Veloo A.C.M."/>
        </authorList>
    </citation>
    <scope>NUCLEOTIDE SEQUENCE [LARGE SCALE GENOMIC DNA]</scope>
    <source>
        <strain evidence="9 10">ENR0831</strain>
    </source>
</reference>
<comment type="caution">
    <text evidence="9">The sequence shown here is derived from an EMBL/GenBank/DDBJ whole genome shotgun (WGS) entry which is preliminary data.</text>
</comment>
<evidence type="ECO:0000256" key="2">
    <source>
        <dbReference type="ARBA" id="ARBA00007935"/>
    </source>
</evidence>